<dbReference type="Proteomes" id="UP001152622">
    <property type="component" value="Chromosome 1"/>
</dbReference>
<feature type="compositionally biased region" description="Basic residues" evidence="1">
    <location>
        <begin position="60"/>
        <end position="81"/>
    </location>
</feature>
<comment type="caution">
    <text evidence="2">The sequence shown here is derived from an EMBL/GenBank/DDBJ whole genome shotgun (WGS) entry which is preliminary data.</text>
</comment>
<evidence type="ECO:0000256" key="1">
    <source>
        <dbReference type="SAM" id="MobiDB-lite"/>
    </source>
</evidence>
<evidence type="ECO:0000313" key="3">
    <source>
        <dbReference type="Proteomes" id="UP001152622"/>
    </source>
</evidence>
<proteinExistence type="predicted"/>
<keyword evidence="3" id="KW-1185">Reference proteome</keyword>
<protein>
    <submittedName>
        <fullName evidence="2">Uncharacterized protein</fullName>
    </submittedName>
</protein>
<accession>A0A9Q1GGM0</accession>
<dbReference type="OrthoDB" id="10617336at2759"/>
<organism evidence="2 3">
    <name type="scientific">Synaphobranchus kaupii</name>
    <name type="common">Kaup's arrowtooth eel</name>
    <dbReference type="NCBI Taxonomy" id="118154"/>
    <lineage>
        <taxon>Eukaryota</taxon>
        <taxon>Metazoa</taxon>
        <taxon>Chordata</taxon>
        <taxon>Craniata</taxon>
        <taxon>Vertebrata</taxon>
        <taxon>Euteleostomi</taxon>
        <taxon>Actinopterygii</taxon>
        <taxon>Neopterygii</taxon>
        <taxon>Teleostei</taxon>
        <taxon>Anguilliformes</taxon>
        <taxon>Synaphobranchidae</taxon>
        <taxon>Synaphobranchus</taxon>
    </lineage>
</organism>
<dbReference type="EMBL" id="JAINUF010000001">
    <property type="protein sequence ID" value="KAJ8383028.1"/>
    <property type="molecule type" value="Genomic_DNA"/>
</dbReference>
<gene>
    <name evidence="2" type="ORF">SKAU_G00038060</name>
</gene>
<sequence>MAPLPARARAAGGAQVTLPIRRAEEPVAEEHDLKTGPLCRRLCGLSVVYLALVTQSSRTQRSRRRRRRRRRRKGKERRRVVRNPEEGEAGLDARCSALPGDLGRRPEQEAPSGGSSNLASAPKTGSHAENPTVDNIPFQKNIARKTPSACEGKSNILGDL</sequence>
<feature type="region of interest" description="Disordered" evidence="1">
    <location>
        <begin position="55"/>
        <end position="160"/>
    </location>
</feature>
<dbReference type="AlphaFoldDB" id="A0A9Q1GGM0"/>
<evidence type="ECO:0000313" key="2">
    <source>
        <dbReference type="EMBL" id="KAJ8383028.1"/>
    </source>
</evidence>
<reference evidence="2" key="1">
    <citation type="journal article" date="2023" name="Science">
        <title>Genome structures resolve the early diversification of teleost fishes.</title>
        <authorList>
            <person name="Parey E."/>
            <person name="Louis A."/>
            <person name="Montfort J."/>
            <person name="Bouchez O."/>
            <person name="Roques C."/>
            <person name="Iampietro C."/>
            <person name="Lluch J."/>
            <person name="Castinel A."/>
            <person name="Donnadieu C."/>
            <person name="Desvignes T."/>
            <person name="Floi Bucao C."/>
            <person name="Jouanno E."/>
            <person name="Wen M."/>
            <person name="Mejri S."/>
            <person name="Dirks R."/>
            <person name="Jansen H."/>
            <person name="Henkel C."/>
            <person name="Chen W.J."/>
            <person name="Zahm M."/>
            <person name="Cabau C."/>
            <person name="Klopp C."/>
            <person name="Thompson A.W."/>
            <person name="Robinson-Rechavi M."/>
            <person name="Braasch I."/>
            <person name="Lecointre G."/>
            <person name="Bobe J."/>
            <person name="Postlethwait J.H."/>
            <person name="Berthelot C."/>
            <person name="Roest Crollius H."/>
            <person name="Guiguen Y."/>
        </authorList>
    </citation>
    <scope>NUCLEOTIDE SEQUENCE</scope>
    <source>
        <strain evidence="2">WJC10195</strain>
    </source>
</reference>
<name>A0A9Q1GGM0_SYNKA</name>